<protein>
    <submittedName>
        <fullName evidence="2">MarR family transcriptional regulator</fullName>
    </submittedName>
</protein>
<dbReference type="SMART" id="SM00347">
    <property type="entry name" value="HTH_MARR"/>
    <property type="match status" value="1"/>
</dbReference>
<evidence type="ECO:0000313" key="2">
    <source>
        <dbReference type="EMBL" id="NKY21453.1"/>
    </source>
</evidence>
<dbReference type="InterPro" id="IPR036388">
    <property type="entry name" value="WH-like_DNA-bd_sf"/>
</dbReference>
<accession>A0A7X6KSQ2</accession>
<dbReference type="EMBL" id="JAAXOX010000001">
    <property type="protein sequence ID" value="NKY21453.1"/>
    <property type="molecule type" value="Genomic_DNA"/>
</dbReference>
<proteinExistence type="predicted"/>
<evidence type="ECO:0000259" key="1">
    <source>
        <dbReference type="PROSITE" id="PS50995"/>
    </source>
</evidence>
<name>A0A7X6KSQ2_9CELL</name>
<dbReference type="InterPro" id="IPR039422">
    <property type="entry name" value="MarR/SlyA-like"/>
</dbReference>
<dbReference type="Gene3D" id="1.10.10.10">
    <property type="entry name" value="Winged helix-like DNA-binding domain superfamily/Winged helix DNA-binding domain"/>
    <property type="match status" value="1"/>
</dbReference>
<dbReference type="InterPro" id="IPR000835">
    <property type="entry name" value="HTH_MarR-typ"/>
</dbReference>
<dbReference type="PANTHER" id="PTHR33164">
    <property type="entry name" value="TRANSCRIPTIONAL REGULATOR, MARR FAMILY"/>
    <property type="match status" value="1"/>
</dbReference>
<dbReference type="PROSITE" id="PS50995">
    <property type="entry name" value="HTH_MARR_2"/>
    <property type="match status" value="1"/>
</dbReference>
<dbReference type="Proteomes" id="UP000581206">
    <property type="component" value="Unassembled WGS sequence"/>
</dbReference>
<keyword evidence="3" id="KW-1185">Reference proteome</keyword>
<dbReference type="Pfam" id="PF12802">
    <property type="entry name" value="MarR_2"/>
    <property type="match status" value="1"/>
</dbReference>
<feature type="domain" description="HTH marR-type" evidence="1">
    <location>
        <begin position="11"/>
        <end position="141"/>
    </location>
</feature>
<sequence>MDALDPLARIEAELGLLLRRARSQSERLARQVHPELEPSAYLLLVRIAQSPGIRAGELARLIGVGRGTMSRQLARIEQLGLIEREADPHDSRGQLLRLTAVGEEQMARARQARREYLAAALTEWGDDDRGVLADQLARLNQDLAIHRPADDA</sequence>
<comment type="caution">
    <text evidence="2">The sequence shown here is derived from an EMBL/GenBank/DDBJ whole genome shotgun (WGS) entry which is preliminary data.</text>
</comment>
<gene>
    <name evidence="2" type="ORF">HGA03_02095</name>
</gene>
<dbReference type="PRINTS" id="PR00598">
    <property type="entry name" value="HTHMARR"/>
</dbReference>
<dbReference type="AlphaFoldDB" id="A0A7X6KSQ2"/>
<dbReference type="InterPro" id="IPR036390">
    <property type="entry name" value="WH_DNA-bd_sf"/>
</dbReference>
<dbReference type="PANTHER" id="PTHR33164:SF57">
    <property type="entry name" value="MARR-FAMILY TRANSCRIPTIONAL REGULATOR"/>
    <property type="match status" value="1"/>
</dbReference>
<reference evidence="2 3" key="1">
    <citation type="submission" date="2020-04" db="EMBL/GenBank/DDBJ databases">
        <title>MicrobeNet Type strains.</title>
        <authorList>
            <person name="Nicholson A.C."/>
        </authorList>
    </citation>
    <scope>NUCLEOTIDE SEQUENCE [LARGE SCALE GENOMIC DNA]</scope>
    <source>
        <strain evidence="2 3">ATCC BAA-788</strain>
    </source>
</reference>
<evidence type="ECO:0000313" key="3">
    <source>
        <dbReference type="Proteomes" id="UP000581206"/>
    </source>
</evidence>
<dbReference type="RefSeq" id="WP_168628538.1">
    <property type="nucleotide sequence ID" value="NZ_BONL01000022.1"/>
</dbReference>
<organism evidence="2 3">
    <name type="scientific">Cellulomonas denverensis</name>
    <dbReference type="NCBI Taxonomy" id="264297"/>
    <lineage>
        <taxon>Bacteria</taxon>
        <taxon>Bacillati</taxon>
        <taxon>Actinomycetota</taxon>
        <taxon>Actinomycetes</taxon>
        <taxon>Micrococcales</taxon>
        <taxon>Cellulomonadaceae</taxon>
        <taxon>Cellulomonas</taxon>
    </lineage>
</organism>
<dbReference type="GO" id="GO:0003700">
    <property type="term" value="F:DNA-binding transcription factor activity"/>
    <property type="evidence" value="ECO:0007669"/>
    <property type="project" value="InterPro"/>
</dbReference>
<dbReference type="GO" id="GO:0006950">
    <property type="term" value="P:response to stress"/>
    <property type="evidence" value="ECO:0007669"/>
    <property type="project" value="TreeGrafter"/>
</dbReference>
<dbReference type="SUPFAM" id="SSF46785">
    <property type="entry name" value="Winged helix' DNA-binding domain"/>
    <property type="match status" value="1"/>
</dbReference>